<dbReference type="InterPro" id="IPR011059">
    <property type="entry name" value="Metal-dep_hydrolase_composite"/>
</dbReference>
<comment type="cofactor">
    <cofactor evidence="1 4">
        <name>Zn(2+)</name>
        <dbReference type="ChEBI" id="CHEBI:29105"/>
    </cofactor>
    <text evidence="1 4">Binds 2 Zn(2+) ions per subunit.</text>
</comment>
<evidence type="ECO:0000313" key="15">
    <source>
        <dbReference type="Proteomes" id="UP000285693"/>
    </source>
</evidence>
<feature type="binding site" evidence="4">
    <location>
        <position position="61"/>
    </location>
    <ligand>
        <name>Zn(2+)</name>
        <dbReference type="ChEBI" id="CHEBI:29105"/>
        <label>1</label>
        <note>catalytic</note>
    </ligand>
</feature>
<evidence type="ECO:0000256" key="3">
    <source>
        <dbReference type="PIRSR" id="PIRSR001238-2"/>
    </source>
</evidence>
<reference evidence="9" key="3">
    <citation type="submission" date="2022-09" db="EMBL/GenBank/DDBJ databases">
        <title>Draft genome sequence of Coprococcus comes strain 31264.</title>
        <authorList>
            <person name="Atsushi H."/>
            <person name="Moriya O."/>
            <person name="Mitsuo S."/>
        </authorList>
    </citation>
    <scope>NUCLEOTIDE SEQUENCE</scope>
    <source>
        <strain evidence="9">JCM 31264</strain>
    </source>
</reference>
<feature type="domain" description="Amidohydrolase-related" evidence="6">
    <location>
        <begin position="261"/>
        <end position="357"/>
    </location>
</feature>
<sequence length="381" mass="41438">MLLIKNAKVYAPEYVGKKDLLVCGGKIECMEDKIEDFPIACEVIDAEERILTPGFIDQHVHVTGGGGEGSFHTRTPELQLSELVKGGITTVVGLLGTDGLTRSVENLYAKVQALCEEGVSAYMLTGAYGYPSPTITGEVDRDIMFVEKVLGVKLAISDHRAPNVTESELIQLASKTRTAGMLSGKPGIVVLHMGDADAGLSPVFEALEKSMIPIKIFRPTHVNRRKGLLEEGYQLLEKGGYIDLTCGISEDFCPGGCILEAKEKGIPTEHITISSDGHGSWSKYREDGSLLEIGVSSVDALREELLYMVHELDMKLEDALPYMTSHVAEALGLQGKKGTIQKGADADLLLWDNDLKLDSYIAGGKIFMQKEKIICKGTYEK</sequence>
<dbReference type="PANTHER" id="PTHR11647">
    <property type="entry name" value="HYDRANTOINASE/DIHYDROPYRIMIDINASE FAMILY MEMBER"/>
    <property type="match status" value="1"/>
</dbReference>
<feature type="binding site" evidence="3">
    <location>
        <position position="224"/>
    </location>
    <ligand>
        <name>substrate</name>
    </ligand>
</feature>
<reference evidence="9" key="4">
    <citation type="submission" date="2022-11" db="EMBL/GenBank/DDBJ databases">
        <title>Draft genome sequence of Coprococcus comes strain 31264.</title>
        <authorList>
            <person name="Hisatomi A."/>
            <person name="Ohkuma M."/>
            <person name="Sakamoto M."/>
        </authorList>
    </citation>
    <scope>NUCLEOTIDE SEQUENCE</scope>
    <source>
        <strain evidence="9">JCM 31264</strain>
    </source>
</reference>
<evidence type="ECO:0000256" key="2">
    <source>
        <dbReference type="PIRSR" id="PIRSR001238-1"/>
    </source>
</evidence>
<dbReference type="EMBL" id="CYXR01000022">
    <property type="protein sequence ID" value="CUN08736.1"/>
    <property type="molecule type" value="Genomic_DNA"/>
</dbReference>
<keyword evidence="1" id="KW-0482">Metalloprotease</keyword>
<dbReference type="GO" id="GO:0006508">
    <property type="term" value="P:proteolysis"/>
    <property type="evidence" value="ECO:0007669"/>
    <property type="project" value="UniProtKB-KW"/>
</dbReference>
<evidence type="ECO:0000256" key="5">
    <source>
        <dbReference type="PIRSR" id="PIRSR001238-50"/>
    </source>
</evidence>
<feature type="binding site" evidence="3">
    <location>
        <position position="97"/>
    </location>
    <ligand>
        <name>substrate</name>
    </ligand>
</feature>
<feature type="binding site" evidence="3">
    <location>
        <position position="160"/>
    </location>
    <ligand>
        <name>substrate</name>
    </ligand>
</feature>
<evidence type="ECO:0000313" key="14">
    <source>
        <dbReference type="Proteomes" id="UP000284579"/>
    </source>
</evidence>
<dbReference type="Pfam" id="PF01979">
    <property type="entry name" value="Amidohydro_1"/>
    <property type="match status" value="1"/>
</dbReference>
<feature type="binding site" evidence="4">
    <location>
        <position position="192"/>
    </location>
    <ligand>
        <name>Zn(2+)</name>
        <dbReference type="ChEBI" id="CHEBI:29105"/>
        <label>2</label>
        <note>catalytic</note>
    </ligand>
</feature>
<dbReference type="InterPro" id="IPR010229">
    <property type="entry name" value="Pept_M38_dipep"/>
</dbReference>
<dbReference type="PaxDb" id="410072-ERS852525_01993"/>
<dbReference type="EMBL" id="BSCI01000026">
    <property type="protein sequence ID" value="GLG88403.1"/>
    <property type="molecule type" value="Genomic_DNA"/>
</dbReference>
<dbReference type="NCBIfam" id="TIGR01975">
    <property type="entry name" value="isoAsp_dipep"/>
    <property type="match status" value="1"/>
</dbReference>
<dbReference type="GO" id="GO:0046872">
    <property type="term" value="F:metal ion binding"/>
    <property type="evidence" value="ECO:0007669"/>
    <property type="project" value="UniProtKB-KW"/>
</dbReference>
<evidence type="ECO:0000313" key="11">
    <source>
        <dbReference type="EMBL" id="RHF81251.1"/>
    </source>
</evidence>
<dbReference type="GO" id="GO:0008237">
    <property type="term" value="F:metallopeptidase activity"/>
    <property type="evidence" value="ECO:0007669"/>
    <property type="project" value="UniProtKB-KW"/>
</dbReference>
<dbReference type="Proteomes" id="UP000284579">
    <property type="component" value="Unassembled WGS sequence"/>
</dbReference>
<dbReference type="AlphaFoldDB" id="A0A174E6Y3"/>
<keyword evidence="1 11" id="KW-0378">Hydrolase</keyword>
<gene>
    <name evidence="7" type="primary">iadA</name>
    <name evidence="9" type="ORF">comes_29500</name>
    <name evidence="11" type="ORF">DW656_14310</name>
    <name evidence="10" type="ORF">DWW65_13945</name>
    <name evidence="8" type="ORF">ERS852481_02410</name>
    <name evidence="7" type="ORF">ERS852574_02610</name>
</gene>
<dbReference type="Gene3D" id="3.20.20.140">
    <property type="entry name" value="Metal-dependent hydrolases"/>
    <property type="match status" value="1"/>
</dbReference>
<proteinExistence type="inferred from homology"/>
<feature type="binding site" evidence="3">
    <location>
        <begin position="66"/>
        <end position="68"/>
    </location>
    <ligand>
        <name>substrate</name>
    </ligand>
</feature>
<comment type="function">
    <text evidence="1">Catalyzes the hydrolytic cleavage of a subset of L-isoaspartyl (L-beta-aspartyl) dipeptides. Used to degrade proteins damaged by L-isoaspartyl residues formation.</text>
</comment>
<evidence type="ECO:0000256" key="4">
    <source>
        <dbReference type="PIRSR" id="PIRSR001238-3"/>
    </source>
</evidence>
<evidence type="ECO:0000313" key="13">
    <source>
        <dbReference type="Proteomes" id="UP000095727"/>
    </source>
</evidence>
<feature type="binding site" evidence="4">
    <location>
        <position position="59"/>
    </location>
    <ligand>
        <name>Zn(2+)</name>
        <dbReference type="ChEBI" id="CHEBI:29105"/>
        <label>1</label>
        <note>catalytic</note>
    </ligand>
</feature>
<feature type="binding site" evidence="4">
    <location>
        <position position="276"/>
    </location>
    <ligand>
        <name>Zn(2+)</name>
        <dbReference type="ChEBI" id="CHEBI:29105"/>
        <label>1</label>
        <note>catalytic</note>
    </ligand>
</feature>
<dbReference type="InterPro" id="IPR050378">
    <property type="entry name" value="Metallo-dep_Hydrolases_sf"/>
</dbReference>
<dbReference type="PIRSF" id="PIRSF001238">
    <property type="entry name" value="IadA"/>
    <property type="match status" value="1"/>
</dbReference>
<evidence type="ECO:0000313" key="9">
    <source>
        <dbReference type="EMBL" id="GLG88403.1"/>
    </source>
</evidence>
<dbReference type="GO" id="GO:0008798">
    <property type="term" value="F:beta-aspartyl-peptidase activity"/>
    <property type="evidence" value="ECO:0007669"/>
    <property type="project" value="InterPro"/>
</dbReference>
<feature type="modified residue" description="N6-carboxylysine" evidence="5">
    <location>
        <position position="153"/>
    </location>
</feature>
<dbReference type="GO" id="GO:0005737">
    <property type="term" value="C:cytoplasm"/>
    <property type="evidence" value="ECO:0007669"/>
    <property type="project" value="UniProtKB-SubCell"/>
</dbReference>
<dbReference type="GO" id="GO:0016810">
    <property type="term" value="F:hydrolase activity, acting on carbon-nitrogen (but not peptide) bonds"/>
    <property type="evidence" value="ECO:0007669"/>
    <property type="project" value="InterPro"/>
</dbReference>
<feature type="binding site" description="via carbamate group" evidence="4">
    <location>
        <position position="153"/>
    </location>
    <ligand>
        <name>Zn(2+)</name>
        <dbReference type="ChEBI" id="CHEBI:29105"/>
        <label>2</label>
        <note>catalytic</note>
    </ligand>
</feature>
<dbReference type="PANTHER" id="PTHR11647:SF1">
    <property type="entry name" value="COLLAPSIN RESPONSE MEDIATOR PROTEIN"/>
    <property type="match status" value="1"/>
</dbReference>
<evidence type="ECO:0000256" key="1">
    <source>
        <dbReference type="PIRNR" id="PIRNR001238"/>
    </source>
</evidence>
<accession>A0A174E6Y3</accession>
<dbReference type="SUPFAM" id="SSF51556">
    <property type="entry name" value="Metallo-dependent hydrolases"/>
    <property type="match status" value="1"/>
</dbReference>
<dbReference type="Gene3D" id="2.30.40.10">
    <property type="entry name" value="Urease, subunit C, domain 1"/>
    <property type="match status" value="1"/>
</dbReference>
<dbReference type="STRING" id="410072.ERS852525_01993"/>
<comment type="similarity">
    <text evidence="1">Belongs to the peptidase M38 family.</text>
</comment>
<dbReference type="EMBL" id="CYZK01000018">
    <property type="protein sequence ID" value="CUO58813.1"/>
    <property type="molecule type" value="Genomic_DNA"/>
</dbReference>
<dbReference type="Proteomes" id="UP000095362">
    <property type="component" value="Unassembled WGS sequence"/>
</dbReference>
<comment type="PTM">
    <text evidence="5">Carbamylation allows a single lysine to coordinate two zinc ions.</text>
</comment>
<evidence type="ECO:0000313" key="10">
    <source>
        <dbReference type="EMBL" id="RGU43495.1"/>
    </source>
</evidence>
<dbReference type="InterPro" id="IPR006680">
    <property type="entry name" value="Amidohydro-rel"/>
</dbReference>
<dbReference type="RefSeq" id="WP_055157883.1">
    <property type="nucleotide sequence ID" value="NZ_BSCI01000026.1"/>
</dbReference>
<organism evidence="11 14">
    <name type="scientific">Coprococcus comes</name>
    <dbReference type="NCBI Taxonomy" id="410072"/>
    <lineage>
        <taxon>Bacteria</taxon>
        <taxon>Bacillati</taxon>
        <taxon>Bacillota</taxon>
        <taxon>Clostridia</taxon>
        <taxon>Lachnospirales</taxon>
        <taxon>Lachnospiraceae</taxon>
        <taxon>Coprococcus</taxon>
    </lineage>
</organism>
<reference evidence="12 13" key="1">
    <citation type="submission" date="2015-09" db="EMBL/GenBank/DDBJ databases">
        <authorList>
            <consortium name="Pathogen Informatics"/>
        </authorList>
    </citation>
    <scope>NUCLEOTIDE SEQUENCE [LARGE SCALE GENOMIC DNA]</scope>
    <source>
        <strain evidence="8 12">2789STDY5834866</strain>
        <strain evidence="7 13">2789STDY5834962</strain>
    </source>
</reference>
<evidence type="ECO:0000313" key="7">
    <source>
        <dbReference type="EMBL" id="CUN08736.1"/>
    </source>
</evidence>
<dbReference type="Proteomes" id="UP000095727">
    <property type="component" value="Unassembled WGS sequence"/>
</dbReference>
<dbReference type="EMBL" id="QRHO01000027">
    <property type="protein sequence ID" value="RHF81251.1"/>
    <property type="molecule type" value="Genomic_DNA"/>
</dbReference>
<dbReference type="EMBL" id="QRXY01000021">
    <property type="protein sequence ID" value="RGU43495.1"/>
    <property type="molecule type" value="Genomic_DNA"/>
</dbReference>
<dbReference type="EC" id="3.4.19.-" evidence="1"/>
<keyword evidence="1 4" id="KW-0479">Metal-binding</keyword>
<feature type="binding site" evidence="3">
    <location>
        <position position="128"/>
    </location>
    <ligand>
        <name>substrate</name>
    </ligand>
</feature>
<keyword evidence="1 4" id="KW-0862">Zinc</keyword>
<dbReference type="OrthoDB" id="9775607at2"/>
<feature type="binding site" description="via carbamate group" evidence="4">
    <location>
        <position position="153"/>
    </location>
    <ligand>
        <name>Zn(2+)</name>
        <dbReference type="ChEBI" id="CHEBI:29105"/>
        <label>1</label>
        <note>catalytic</note>
    </ligand>
</feature>
<dbReference type="Proteomes" id="UP000285693">
    <property type="component" value="Unassembled WGS sequence"/>
</dbReference>
<comment type="PTM">
    <text evidence="1">Carboxylation allows a single lysine to coordinate two zinc ions.</text>
</comment>
<comment type="subcellular location">
    <subcellularLocation>
        <location evidence="1">Cytoplasm</location>
    </subcellularLocation>
</comment>
<evidence type="ECO:0000313" key="12">
    <source>
        <dbReference type="Proteomes" id="UP000095362"/>
    </source>
</evidence>
<reference evidence="14 15" key="2">
    <citation type="submission" date="2018-08" db="EMBL/GenBank/DDBJ databases">
        <title>A genome reference for cultivated species of the human gut microbiota.</title>
        <authorList>
            <person name="Zou Y."/>
            <person name="Xue W."/>
            <person name="Luo G."/>
        </authorList>
    </citation>
    <scope>NUCLEOTIDE SEQUENCE [LARGE SCALE GENOMIC DNA]</scope>
    <source>
        <strain evidence="10 15">AF16-31</strain>
        <strain evidence="11 14">AM23-3</strain>
    </source>
</reference>
<dbReference type="InterPro" id="IPR032466">
    <property type="entry name" value="Metal_Hydrolase"/>
</dbReference>
<dbReference type="SUPFAM" id="SSF51338">
    <property type="entry name" value="Composite domain of metallo-dependent hydrolases"/>
    <property type="match status" value="1"/>
</dbReference>
<evidence type="ECO:0000259" key="6">
    <source>
        <dbReference type="Pfam" id="PF01979"/>
    </source>
</evidence>
<feature type="active site" description="Proton acceptor" evidence="2">
    <location>
        <position position="276"/>
    </location>
</feature>
<protein>
    <recommendedName>
        <fullName evidence="1">Isoaspartyl dipeptidase</fullName>
        <ecNumber evidence="1">3.4.19.-</ecNumber>
    </recommendedName>
</protein>
<feature type="binding site" evidence="4">
    <location>
        <position position="221"/>
    </location>
    <ligand>
        <name>Zn(2+)</name>
        <dbReference type="ChEBI" id="CHEBI:29105"/>
        <label>2</label>
        <note>catalytic</note>
    </ligand>
</feature>
<evidence type="ECO:0000313" key="8">
    <source>
        <dbReference type="EMBL" id="CUO58813.1"/>
    </source>
</evidence>
<keyword evidence="1" id="KW-0645">Protease</keyword>
<feature type="binding site" evidence="3">
    <location>
        <position position="280"/>
    </location>
    <ligand>
        <name>substrate</name>
    </ligand>
</feature>
<dbReference type="Proteomes" id="UP001145109">
    <property type="component" value="Unassembled WGS sequence"/>
</dbReference>
<name>A0A174E6Y3_9FIRM</name>